<dbReference type="SUPFAM" id="SSF52172">
    <property type="entry name" value="CheY-like"/>
    <property type="match status" value="1"/>
</dbReference>
<dbReference type="GO" id="GO:0003677">
    <property type="term" value="F:DNA binding"/>
    <property type="evidence" value="ECO:0007669"/>
    <property type="project" value="UniProtKB-KW"/>
</dbReference>
<reference evidence="4 5" key="1">
    <citation type="submission" date="2024-02" db="EMBL/GenBank/DDBJ databases">
        <title>A novel Gemmatimonadota bacterium.</title>
        <authorList>
            <person name="Du Z.-J."/>
            <person name="Ye Y.-Q."/>
        </authorList>
    </citation>
    <scope>NUCLEOTIDE SEQUENCE [LARGE SCALE GENOMIC DNA]</scope>
    <source>
        <strain evidence="4 5">DH-20</strain>
    </source>
</reference>
<dbReference type="Proteomes" id="UP001484239">
    <property type="component" value="Unassembled WGS sequence"/>
</dbReference>
<dbReference type="InterPro" id="IPR007492">
    <property type="entry name" value="LytTR_DNA-bd_dom"/>
</dbReference>
<evidence type="ECO:0000313" key="4">
    <source>
        <dbReference type="EMBL" id="MEK9501504.1"/>
    </source>
</evidence>
<protein>
    <submittedName>
        <fullName evidence="4">LytTR family DNA-binding domain-containing protein</fullName>
    </submittedName>
</protein>
<dbReference type="InterPro" id="IPR001789">
    <property type="entry name" value="Sig_transdc_resp-reg_receiver"/>
</dbReference>
<dbReference type="PROSITE" id="PS50110">
    <property type="entry name" value="RESPONSE_REGULATORY"/>
    <property type="match status" value="1"/>
</dbReference>
<dbReference type="RefSeq" id="WP_405281680.1">
    <property type="nucleotide sequence ID" value="NZ_CP144380.1"/>
</dbReference>
<dbReference type="SMART" id="SM00850">
    <property type="entry name" value="LytTR"/>
    <property type="match status" value="1"/>
</dbReference>
<dbReference type="Gene3D" id="3.40.50.2300">
    <property type="match status" value="1"/>
</dbReference>
<keyword evidence="4" id="KW-0238">DNA-binding</keyword>
<keyword evidence="5" id="KW-1185">Reference proteome</keyword>
<dbReference type="InterPro" id="IPR046947">
    <property type="entry name" value="LytR-like"/>
</dbReference>
<dbReference type="Pfam" id="PF04397">
    <property type="entry name" value="LytTR"/>
    <property type="match status" value="1"/>
</dbReference>
<evidence type="ECO:0000256" key="1">
    <source>
        <dbReference type="PROSITE-ProRule" id="PRU00169"/>
    </source>
</evidence>
<dbReference type="Gene3D" id="2.40.50.1020">
    <property type="entry name" value="LytTr DNA-binding domain"/>
    <property type="match status" value="1"/>
</dbReference>
<name>A0ABU9EA10_9BACT</name>
<dbReference type="PROSITE" id="PS50930">
    <property type="entry name" value="HTH_LYTTR"/>
    <property type="match status" value="1"/>
</dbReference>
<feature type="domain" description="Response regulatory" evidence="2">
    <location>
        <begin position="9"/>
        <end position="124"/>
    </location>
</feature>
<dbReference type="PANTHER" id="PTHR37299">
    <property type="entry name" value="TRANSCRIPTIONAL REGULATOR-RELATED"/>
    <property type="match status" value="1"/>
</dbReference>
<keyword evidence="1" id="KW-0597">Phosphoprotein</keyword>
<gene>
    <name evidence="4" type="ORF">WI372_10990</name>
</gene>
<feature type="modified residue" description="4-aspartylphosphate" evidence="1">
    <location>
        <position position="60"/>
    </location>
</feature>
<comment type="caution">
    <text evidence="4">The sequence shown here is derived from an EMBL/GenBank/DDBJ whole genome shotgun (WGS) entry which is preliminary data.</text>
</comment>
<dbReference type="EMBL" id="JBBHLI010000006">
    <property type="protein sequence ID" value="MEK9501504.1"/>
    <property type="molecule type" value="Genomic_DNA"/>
</dbReference>
<organism evidence="4 5">
    <name type="scientific">Gaopeijia maritima</name>
    <dbReference type="NCBI Taxonomy" id="3119007"/>
    <lineage>
        <taxon>Bacteria</taxon>
        <taxon>Pseudomonadati</taxon>
        <taxon>Gemmatimonadota</taxon>
        <taxon>Longimicrobiia</taxon>
        <taxon>Gaopeijiales</taxon>
        <taxon>Gaopeijiaceae</taxon>
        <taxon>Gaopeijia</taxon>
    </lineage>
</organism>
<dbReference type="Pfam" id="PF00072">
    <property type="entry name" value="Response_reg"/>
    <property type="match status" value="1"/>
</dbReference>
<dbReference type="InterPro" id="IPR011006">
    <property type="entry name" value="CheY-like_superfamily"/>
</dbReference>
<dbReference type="SMART" id="SM00448">
    <property type="entry name" value="REC"/>
    <property type="match status" value="1"/>
</dbReference>
<sequence>MSERGARIRVAVVDDEPHGRAALRSALEPFDDLELVLEAADGESAIAALRSTSVDVVLLDVRMPGLDGFEVAAGAAESADPPPEVVFVTASDDHAVRAFEVEAIDYLVKPFDDARFGEMVDRVRDRVRRRRTGAEQPGAAAPRRTPHTRLTVREGDRVRFVPVSELRFVTADGNHLVLHLAGGATSRIRHTLTDLEAVLDPARFVRIHRSTLVNVDEVREVQPWFSGDWVALMKGGEELRVSRRYRSALMRSSF</sequence>
<proteinExistence type="predicted"/>
<accession>A0ABU9EA10</accession>
<feature type="domain" description="HTH LytTR-type" evidence="3">
    <location>
        <begin position="150"/>
        <end position="254"/>
    </location>
</feature>
<evidence type="ECO:0000313" key="5">
    <source>
        <dbReference type="Proteomes" id="UP001484239"/>
    </source>
</evidence>
<evidence type="ECO:0000259" key="3">
    <source>
        <dbReference type="PROSITE" id="PS50930"/>
    </source>
</evidence>
<dbReference type="PANTHER" id="PTHR37299:SF1">
    <property type="entry name" value="STAGE 0 SPORULATION PROTEIN A HOMOLOG"/>
    <property type="match status" value="1"/>
</dbReference>
<evidence type="ECO:0000259" key="2">
    <source>
        <dbReference type="PROSITE" id="PS50110"/>
    </source>
</evidence>